<reference evidence="3 6" key="2">
    <citation type="submission" date="2020-07" db="EMBL/GenBank/DDBJ databases">
        <title>Above-ground endophytic microbial communities from plants in different locations in the United States.</title>
        <authorList>
            <person name="Frank C."/>
        </authorList>
    </citation>
    <scope>NUCLEOTIDE SEQUENCE [LARGE SCALE GENOMIC DNA]</scope>
    <source>
        <strain evidence="3 6">WPL5_2</strain>
    </source>
</reference>
<dbReference type="Proteomes" id="UP000590225">
    <property type="component" value="Unassembled WGS sequence"/>
</dbReference>
<dbReference type="InterPro" id="IPR014729">
    <property type="entry name" value="Rossmann-like_a/b/a_fold"/>
</dbReference>
<dbReference type="Gene3D" id="3.40.50.620">
    <property type="entry name" value="HUPs"/>
    <property type="match status" value="1"/>
</dbReference>
<comment type="caution">
    <text evidence="3">The sequence shown here is derived from an EMBL/GenBank/DDBJ whole genome shotgun (WGS) entry which is preliminary data.</text>
</comment>
<organism evidence="3 6">
    <name type="scientific">Curtobacterium pusillum</name>
    <dbReference type="NCBI Taxonomy" id="69373"/>
    <lineage>
        <taxon>Bacteria</taxon>
        <taxon>Bacillati</taxon>
        <taxon>Actinomycetota</taxon>
        <taxon>Actinomycetes</taxon>
        <taxon>Micrococcales</taxon>
        <taxon>Microbacteriaceae</taxon>
        <taxon>Curtobacterium</taxon>
    </lineage>
</organism>
<evidence type="ECO:0000313" key="6">
    <source>
        <dbReference type="Proteomes" id="UP000590225"/>
    </source>
</evidence>
<dbReference type="Pfam" id="PF00582">
    <property type="entry name" value="Usp"/>
    <property type="match status" value="1"/>
</dbReference>
<dbReference type="Proteomes" id="UP000573001">
    <property type="component" value="Unassembled WGS sequence"/>
</dbReference>
<feature type="domain" description="UspA" evidence="2">
    <location>
        <begin position="10"/>
        <end position="142"/>
    </location>
</feature>
<protein>
    <submittedName>
        <fullName evidence="3">Nucleotide-binding universal stress UspA family protein</fullName>
    </submittedName>
    <submittedName>
        <fullName evidence="4">Universal stress protein</fullName>
    </submittedName>
</protein>
<dbReference type="CDD" id="cd00293">
    <property type="entry name" value="USP-like"/>
    <property type="match status" value="1"/>
</dbReference>
<dbReference type="RefSeq" id="WP_175352937.1">
    <property type="nucleotide sequence ID" value="NZ_BAAAWQ010000001.1"/>
</dbReference>
<sequence length="148" mass="15156">MDTNDISTTGRVVIGVDGSAPSIAALRYAAVIGGALDAELTAVAVWQAPIAYGEAALYSTWSPEDDARNMLADITQKAFPDGPPHGFRTALVHGSAAKALVEVSRDAAMLVVGSRGHGGFAGLLLGSVSSACAEYASCPVLVHHGRHD</sequence>
<evidence type="ECO:0000313" key="5">
    <source>
        <dbReference type="Proteomes" id="UP000573001"/>
    </source>
</evidence>
<keyword evidence="5" id="KW-1185">Reference proteome</keyword>
<proteinExistence type="inferred from homology"/>
<dbReference type="EMBL" id="JACGXP010000001">
    <property type="protein sequence ID" value="MBA8989262.1"/>
    <property type="molecule type" value="Genomic_DNA"/>
</dbReference>
<dbReference type="InterPro" id="IPR006015">
    <property type="entry name" value="Universal_stress_UspA"/>
</dbReference>
<dbReference type="PRINTS" id="PR01438">
    <property type="entry name" value="UNVRSLSTRESS"/>
</dbReference>
<reference evidence="4 5" key="1">
    <citation type="submission" date="2020-05" db="EMBL/GenBank/DDBJ databases">
        <title>Genome Sequencing of Type Strains.</title>
        <authorList>
            <person name="Lemaire J.F."/>
            <person name="Inderbitzin P."/>
            <person name="Gregorio O.A."/>
            <person name="Collins S.B."/>
            <person name="Wespe N."/>
            <person name="Knight-Connoni V."/>
        </authorList>
    </citation>
    <scope>NUCLEOTIDE SEQUENCE [LARGE SCALE GENOMIC DNA]</scope>
    <source>
        <strain evidence="4 5">ATCC 19096</strain>
    </source>
</reference>
<dbReference type="PANTHER" id="PTHR46268">
    <property type="entry name" value="STRESS RESPONSE PROTEIN NHAX"/>
    <property type="match status" value="1"/>
</dbReference>
<evidence type="ECO:0000313" key="3">
    <source>
        <dbReference type="EMBL" id="MBA8989262.1"/>
    </source>
</evidence>
<dbReference type="EMBL" id="JABMCE010000086">
    <property type="protein sequence ID" value="NUU15482.1"/>
    <property type="molecule type" value="Genomic_DNA"/>
</dbReference>
<comment type="similarity">
    <text evidence="1">Belongs to the universal stress protein A family.</text>
</comment>
<accession>A0AAW3T4A5</accession>
<evidence type="ECO:0000256" key="1">
    <source>
        <dbReference type="ARBA" id="ARBA00008791"/>
    </source>
</evidence>
<dbReference type="PANTHER" id="PTHR46268:SF6">
    <property type="entry name" value="UNIVERSAL STRESS PROTEIN UP12"/>
    <property type="match status" value="1"/>
</dbReference>
<evidence type="ECO:0000313" key="4">
    <source>
        <dbReference type="EMBL" id="NUU15482.1"/>
    </source>
</evidence>
<dbReference type="AlphaFoldDB" id="A0AAW3T4A5"/>
<gene>
    <name evidence="3" type="ORF">FHW23_000494</name>
    <name evidence="4" type="ORF">HP507_16755</name>
</gene>
<evidence type="ECO:0000259" key="2">
    <source>
        <dbReference type="Pfam" id="PF00582"/>
    </source>
</evidence>
<dbReference type="SUPFAM" id="SSF52402">
    <property type="entry name" value="Adenine nucleotide alpha hydrolases-like"/>
    <property type="match status" value="1"/>
</dbReference>
<name>A0AAW3T4A5_9MICO</name>
<dbReference type="InterPro" id="IPR006016">
    <property type="entry name" value="UspA"/>
</dbReference>